<dbReference type="PANTHER" id="PTHR21394">
    <property type="entry name" value="MAU2 CHROMATID COHESION FACTOR HOMOLOG"/>
    <property type="match status" value="1"/>
</dbReference>
<comment type="subcellular location">
    <subcellularLocation>
        <location evidence="1">Nucleus</location>
    </subcellularLocation>
</comment>
<keyword evidence="10" id="KW-1185">Reference proteome</keyword>
<keyword evidence="6" id="KW-0539">Nucleus</keyword>
<sequence>MPFFSSLANRLLRQIGDIAWPSDRMPPGEAYGSQAQHQQQQHQFQQAVHQQAQQIQRQHPPHPHQHQQHHPPLQAGPPPQTLLPHPQFENSYPNGNQQYRHQHQPQQHVQYVHPHPAYAQQSAQFYTTGAPQQQYSNYNNGAFPQPVTPIQPVSAPMSAHVQFVDPSYLQQSPASRALGNGFPTSQTSSHSQHIAPMSAQAHRAIQPQAHTPMPVKASPKLGQTRPPSRGTPKLLSKDPRRPSSSAGVAKSPATSHASTHLETLPLLLHVAEDCFDKANAATHQVAKSMTPSEVAEHHKLVATGLACLDVALKSNKLWPRLEARLCLRYTSILIEETTNVMEAETTLTRGISVCEKHRFLDLKYCSQFLLMKTLFQRNQKAAFKSIESHIADCTTYKHVPWIYAFRFLKAAFHLQSGTAADAHAIENLRKIAGIANQRGDRAIFVVAMLLEGLAHLSTMKDDWATRVQMCIAQVSKLQLDESTRTPQTDVLLLLLDLACSLHQKTHQISAQKLNTLQRRLEELKQSQDWSPQSGDMLLPINRMQNAQQIISADTRTVLRAGEDNVDFLVLSTFGKQEAWALAYFFNGIVAHYKASTPGRSSGMWGEAVRLLEDSKPVSSPRSLPGALKQVEWARELTCYAHILTGLQASTLSDWAKVRTCLQAVEEKEPRSEILSVLALYLEGVFHQGAAALEKAIAIWKDKRFEMDWSGAPKPGSRIETELSILAALNRLWIMQEPSQTDNAETAELVELLRPICEDNPDQEIRTVYNLVLSAIRMNPPLSINQIKRHIQQALSGAQQTSSTQYLSMALNIMRARLFENVVGEQALKSAKAGSAQARKSGNVLWMSVADGMLAQSFEMQGALAEAKATHDTGVRLANEAFAKTQV</sequence>
<dbReference type="EMBL" id="MU863627">
    <property type="protein sequence ID" value="KAK4103816.1"/>
    <property type="molecule type" value="Genomic_DNA"/>
</dbReference>
<feature type="compositionally biased region" description="Low complexity" evidence="8">
    <location>
        <begin position="34"/>
        <end position="58"/>
    </location>
</feature>
<dbReference type="GO" id="GO:0051301">
    <property type="term" value="P:cell division"/>
    <property type="evidence" value="ECO:0007669"/>
    <property type="project" value="UniProtKB-KW"/>
</dbReference>
<reference evidence="9" key="1">
    <citation type="journal article" date="2023" name="Mol. Phylogenet. Evol.">
        <title>Genome-scale phylogeny and comparative genomics of the fungal order Sordariales.</title>
        <authorList>
            <person name="Hensen N."/>
            <person name="Bonometti L."/>
            <person name="Westerberg I."/>
            <person name="Brannstrom I.O."/>
            <person name="Guillou S."/>
            <person name="Cros-Aarteil S."/>
            <person name="Calhoun S."/>
            <person name="Haridas S."/>
            <person name="Kuo A."/>
            <person name="Mondo S."/>
            <person name="Pangilinan J."/>
            <person name="Riley R."/>
            <person name="LaButti K."/>
            <person name="Andreopoulos B."/>
            <person name="Lipzen A."/>
            <person name="Chen C."/>
            <person name="Yan M."/>
            <person name="Daum C."/>
            <person name="Ng V."/>
            <person name="Clum A."/>
            <person name="Steindorff A."/>
            <person name="Ohm R.A."/>
            <person name="Martin F."/>
            <person name="Silar P."/>
            <person name="Natvig D.O."/>
            <person name="Lalanne C."/>
            <person name="Gautier V."/>
            <person name="Ament-Velasquez S.L."/>
            <person name="Kruys A."/>
            <person name="Hutchinson M.I."/>
            <person name="Powell A.J."/>
            <person name="Barry K."/>
            <person name="Miller A.N."/>
            <person name="Grigoriev I.V."/>
            <person name="Debuchy R."/>
            <person name="Gladieux P."/>
            <person name="Hiltunen Thoren M."/>
            <person name="Johannesson H."/>
        </authorList>
    </citation>
    <scope>NUCLEOTIDE SEQUENCE</scope>
    <source>
        <strain evidence="9">CBS 757.83</strain>
    </source>
</reference>
<keyword evidence="7" id="KW-0131">Cell cycle</keyword>
<evidence type="ECO:0000256" key="4">
    <source>
        <dbReference type="ARBA" id="ARBA00022776"/>
    </source>
</evidence>
<protein>
    <submittedName>
        <fullName evidence="9">Uncharacterized protein</fullName>
    </submittedName>
</protein>
<evidence type="ECO:0000256" key="8">
    <source>
        <dbReference type="SAM" id="MobiDB-lite"/>
    </source>
</evidence>
<feature type="compositionally biased region" description="Polar residues" evidence="8">
    <location>
        <begin position="182"/>
        <end position="192"/>
    </location>
</feature>
<feature type="compositionally biased region" description="Basic residues" evidence="8">
    <location>
        <begin position="59"/>
        <end position="69"/>
    </location>
</feature>
<dbReference type="Pfam" id="PF10345">
    <property type="entry name" value="Cohesin_load"/>
    <property type="match status" value="1"/>
</dbReference>
<gene>
    <name evidence="9" type="ORF">N658DRAFT_465456</name>
</gene>
<name>A0AAN6QAB9_9PEZI</name>
<dbReference type="GO" id="GO:0005634">
    <property type="term" value="C:nucleus"/>
    <property type="evidence" value="ECO:0007669"/>
    <property type="project" value="UniProtKB-SubCell"/>
</dbReference>
<evidence type="ECO:0000256" key="2">
    <source>
        <dbReference type="ARBA" id="ARBA00008585"/>
    </source>
</evidence>
<comment type="similarity">
    <text evidence="2">Belongs to the SCC4/mau-2 family.</text>
</comment>
<feature type="compositionally biased region" description="Polar residues" evidence="8">
    <location>
        <begin position="242"/>
        <end position="257"/>
    </location>
</feature>
<evidence type="ECO:0000313" key="10">
    <source>
        <dbReference type="Proteomes" id="UP001305647"/>
    </source>
</evidence>
<evidence type="ECO:0000256" key="3">
    <source>
        <dbReference type="ARBA" id="ARBA00022618"/>
    </source>
</evidence>
<comment type="caution">
    <text evidence="9">The sequence shown here is derived from an EMBL/GenBank/DDBJ whole genome shotgun (WGS) entry which is preliminary data.</text>
</comment>
<reference evidence="9" key="2">
    <citation type="submission" date="2023-05" db="EMBL/GenBank/DDBJ databases">
        <authorList>
            <consortium name="Lawrence Berkeley National Laboratory"/>
            <person name="Steindorff A."/>
            <person name="Hensen N."/>
            <person name="Bonometti L."/>
            <person name="Westerberg I."/>
            <person name="Brannstrom I.O."/>
            <person name="Guillou S."/>
            <person name="Cros-Aarteil S."/>
            <person name="Calhoun S."/>
            <person name="Haridas S."/>
            <person name="Kuo A."/>
            <person name="Mondo S."/>
            <person name="Pangilinan J."/>
            <person name="Riley R."/>
            <person name="Labutti K."/>
            <person name="Andreopoulos B."/>
            <person name="Lipzen A."/>
            <person name="Chen C."/>
            <person name="Yanf M."/>
            <person name="Daum C."/>
            <person name="Ng V."/>
            <person name="Clum A."/>
            <person name="Ohm R."/>
            <person name="Martin F."/>
            <person name="Silar P."/>
            <person name="Natvig D."/>
            <person name="Lalanne C."/>
            <person name="Gautier V."/>
            <person name="Ament-Velasquez S.L."/>
            <person name="Kruys A."/>
            <person name="Hutchinson M.I."/>
            <person name="Powell A.J."/>
            <person name="Barry K."/>
            <person name="Miller A.N."/>
            <person name="Grigoriev I.V."/>
            <person name="Debuchy R."/>
            <person name="Gladieux P."/>
            <person name="Thoren M.H."/>
            <person name="Johannesson H."/>
        </authorList>
    </citation>
    <scope>NUCLEOTIDE SEQUENCE</scope>
    <source>
        <strain evidence="9">CBS 757.83</strain>
    </source>
</reference>
<dbReference type="GO" id="GO:0007059">
    <property type="term" value="P:chromosome segregation"/>
    <property type="evidence" value="ECO:0007669"/>
    <property type="project" value="UniProtKB-KW"/>
</dbReference>
<accession>A0AAN6QAB9</accession>
<dbReference type="Proteomes" id="UP001305647">
    <property type="component" value="Unassembled WGS sequence"/>
</dbReference>
<evidence type="ECO:0000256" key="7">
    <source>
        <dbReference type="ARBA" id="ARBA00023306"/>
    </source>
</evidence>
<organism evidence="9 10">
    <name type="scientific">Parathielavia hyrcaniae</name>
    <dbReference type="NCBI Taxonomy" id="113614"/>
    <lineage>
        <taxon>Eukaryota</taxon>
        <taxon>Fungi</taxon>
        <taxon>Dikarya</taxon>
        <taxon>Ascomycota</taxon>
        <taxon>Pezizomycotina</taxon>
        <taxon>Sordariomycetes</taxon>
        <taxon>Sordariomycetidae</taxon>
        <taxon>Sordariales</taxon>
        <taxon>Chaetomiaceae</taxon>
        <taxon>Parathielavia</taxon>
    </lineage>
</organism>
<dbReference type="AlphaFoldDB" id="A0AAN6QAB9"/>
<evidence type="ECO:0000256" key="6">
    <source>
        <dbReference type="ARBA" id="ARBA00023242"/>
    </source>
</evidence>
<feature type="region of interest" description="Disordered" evidence="8">
    <location>
        <begin position="174"/>
        <end position="257"/>
    </location>
</feature>
<keyword evidence="5" id="KW-0159">Chromosome partition</keyword>
<evidence type="ECO:0000256" key="5">
    <source>
        <dbReference type="ARBA" id="ARBA00022829"/>
    </source>
</evidence>
<keyword evidence="4" id="KW-0498">Mitosis</keyword>
<evidence type="ECO:0000256" key="1">
    <source>
        <dbReference type="ARBA" id="ARBA00004123"/>
    </source>
</evidence>
<proteinExistence type="inferred from homology"/>
<evidence type="ECO:0000313" key="9">
    <source>
        <dbReference type="EMBL" id="KAK4103816.1"/>
    </source>
</evidence>
<dbReference type="InterPro" id="IPR019440">
    <property type="entry name" value="MAU2"/>
</dbReference>
<dbReference type="GO" id="GO:0007064">
    <property type="term" value="P:mitotic sister chromatid cohesion"/>
    <property type="evidence" value="ECO:0007669"/>
    <property type="project" value="InterPro"/>
</dbReference>
<keyword evidence="3" id="KW-0132">Cell division</keyword>
<feature type="region of interest" description="Disordered" evidence="8">
    <location>
        <begin position="19"/>
        <end position="107"/>
    </location>
</feature>